<comment type="caution">
    <text evidence="2">The sequence shown here is derived from an EMBL/GenBank/DDBJ whole genome shotgun (WGS) entry which is preliminary data.</text>
</comment>
<accession>A0A133U4S5</accession>
<dbReference type="AlphaFoldDB" id="A0A133U4S5"/>
<evidence type="ECO:0000313" key="3">
    <source>
        <dbReference type="Proteomes" id="UP000070589"/>
    </source>
</evidence>
<gene>
    <name evidence="2" type="ORF">AKJ62_03615</name>
</gene>
<proteinExistence type="predicted"/>
<organism evidence="2 3">
    <name type="scientific">candidate division MSBL1 archaeon SCGC-AAA259D14</name>
    <dbReference type="NCBI Taxonomy" id="1698261"/>
    <lineage>
        <taxon>Archaea</taxon>
        <taxon>Methanobacteriati</taxon>
        <taxon>Methanobacteriota</taxon>
        <taxon>candidate division MSBL1</taxon>
    </lineage>
</organism>
<evidence type="ECO:0000313" key="2">
    <source>
        <dbReference type="EMBL" id="KXA89188.1"/>
    </source>
</evidence>
<dbReference type="InterPro" id="IPR001005">
    <property type="entry name" value="SANT/Myb"/>
</dbReference>
<feature type="domain" description="Myb-like" evidence="1">
    <location>
        <begin position="145"/>
        <end position="190"/>
    </location>
</feature>
<name>A0A133U4S5_9EURY</name>
<feature type="domain" description="Myb-like" evidence="1">
    <location>
        <begin position="255"/>
        <end position="300"/>
    </location>
</feature>
<keyword evidence="3" id="KW-1185">Reference proteome</keyword>
<feature type="domain" description="Myb-like" evidence="1">
    <location>
        <begin position="5"/>
        <end position="50"/>
    </location>
</feature>
<feature type="domain" description="Myb-like" evidence="1">
    <location>
        <begin position="301"/>
        <end position="346"/>
    </location>
</feature>
<sequence>MGKRTGKSWTEKEVEFLKGNYQDMTYKEIGEELGRSEIAIQHKAKRLELTKQKSWTEEEVKFLKENYQDMTYKEIGEKLGRSEGTVGDEARRLGLKKQGQDPWSENEVRFLENNCQDMTYEKIGEELERSRRSVQYKAWKLGLTKQKPWTEKEEEFLKENYQNMTCSEIGEELGRSKNAVYGKVEELNLQKQDSWTRKKIIKKLRELANTHGERYLRPKNLRENKPNIHSAVFQLFESSKEALEEAGFDYKKILAERCWTEEEVKFLKENYQNKTYAEIGSELGRGEKSVGAKASELGLKKQENWSEDETEYLKENYQDMTYNEIGEKLGRSENAVRTKAGKLNLQKRSDWTRKKMVRKLQELANTHGERYLRPRNLQKNEGKLYGASWGVFGTFKEVLEEAGFDYENIITAHPQGWWTEDRIISKLQDLAESHGKEYLSWSNMCAEGKSGLVSSGAEVFGSYRKAVEKAGFDYNGILKIKPSGYWTKEKIVEKLQELASKKGLKHLSPLNLKKNERGLYTSARDVFSSYGKAVEEAEFDYEKIIEQKPRGYWTREKIIEELKRLAKEHGKESLAPSSARGINRGLIYAAREKFCSYQKAVEEAGFKYEEITRKKPQGYWTKEKVIETLRRLAEKHGEKILASSHIQNIKPELTVVARRRFDSYRKVVEEAGFDYDKIKRPSFGERVQWYAWEECCREMAELIFDSSEILFKETLDETNFRPDLQIPEKSTIIDAKLSAWDKKRIDKDIDHYKDYCDRLEFWCPRGDREVTGDKVNIVASEELLERLENCELDEPEERKFERKFRLIEKGVNPYEGAQKKITAYA</sequence>
<reference evidence="2 3" key="1">
    <citation type="journal article" date="2016" name="Sci. Rep.">
        <title>Metabolic traits of an uncultured archaeal lineage -MSBL1- from brine pools of the Red Sea.</title>
        <authorList>
            <person name="Mwirichia R."/>
            <person name="Alam I."/>
            <person name="Rashid M."/>
            <person name="Vinu M."/>
            <person name="Ba-Alawi W."/>
            <person name="Anthony Kamau A."/>
            <person name="Kamanda Ngugi D."/>
            <person name="Goker M."/>
            <person name="Klenk H.P."/>
            <person name="Bajic V."/>
            <person name="Stingl U."/>
        </authorList>
    </citation>
    <scope>NUCLEOTIDE SEQUENCE [LARGE SCALE GENOMIC DNA]</scope>
    <source>
        <strain evidence="2">SCGC-AAA259D14</strain>
    </source>
</reference>
<feature type="domain" description="Myb-like" evidence="1">
    <location>
        <begin position="99"/>
        <end position="144"/>
    </location>
</feature>
<dbReference type="Proteomes" id="UP000070589">
    <property type="component" value="Unassembled WGS sequence"/>
</dbReference>
<feature type="domain" description="Myb-like" evidence="1">
    <location>
        <begin position="51"/>
        <end position="96"/>
    </location>
</feature>
<protein>
    <recommendedName>
        <fullName evidence="1">Myb-like domain-containing protein</fullName>
    </recommendedName>
</protein>
<dbReference type="SMART" id="SM00717">
    <property type="entry name" value="SANT"/>
    <property type="match status" value="6"/>
</dbReference>
<evidence type="ECO:0000259" key="1">
    <source>
        <dbReference type="SMART" id="SM00717"/>
    </source>
</evidence>
<dbReference type="Gene3D" id="1.10.10.60">
    <property type="entry name" value="Homeodomain-like"/>
    <property type="match status" value="1"/>
</dbReference>
<dbReference type="EMBL" id="LHXL01000051">
    <property type="protein sequence ID" value="KXA89188.1"/>
    <property type="molecule type" value="Genomic_DNA"/>
</dbReference>